<reference evidence="2" key="1">
    <citation type="journal article" date="2019" name="Int. J. Syst. Evol. Microbiol.">
        <title>The Global Catalogue of Microorganisms (GCM) 10K type strain sequencing project: providing services to taxonomists for standard genome sequencing and annotation.</title>
        <authorList>
            <consortium name="The Broad Institute Genomics Platform"/>
            <consortium name="The Broad Institute Genome Sequencing Center for Infectious Disease"/>
            <person name="Wu L."/>
            <person name="Ma J."/>
        </authorList>
    </citation>
    <scope>NUCLEOTIDE SEQUENCE [LARGE SCALE GENOMIC DNA]</scope>
    <source>
        <strain evidence="2">KCTC 3950</strain>
    </source>
</reference>
<keyword evidence="2" id="KW-1185">Reference proteome</keyword>
<sequence>MLLEEYVGEKMIEYDLSDNERFLGGKPAVWLTSAKLQLLFTMLVRWI</sequence>
<name>A0ABW5PCM6_9BACL</name>
<protein>
    <submittedName>
        <fullName evidence="1">Uncharacterized protein</fullName>
    </submittedName>
</protein>
<dbReference type="RefSeq" id="WP_377601557.1">
    <property type="nucleotide sequence ID" value="NZ_JBHUME010000005.1"/>
</dbReference>
<dbReference type="EMBL" id="JBHUME010000005">
    <property type="protein sequence ID" value="MFD2612230.1"/>
    <property type="molecule type" value="Genomic_DNA"/>
</dbReference>
<evidence type="ECO:0000313" key="1">
    <source>
        <dbReference type="EMBL" id="MFD2612230.1"/>
    </source>
</evidence>
<comment type="caution">
    <text evidence="1">The sequence shown here is derived from an EMBL/GenBank/DDBJ whole genome shotgun (WGS) entry which is preliminary data.</text>
</comment>
<accession>A0ABW5PCM6</accession>
<dbReference type="Proteomes" id="UP001597541">
    <property type="component" value="Unassembled WGS sequence"/>
</dbReference>
<evidence type="ECO:0000313" key="2">
    <source>
        <dbReference type="Proteomes" id="UP001597541"/>
    </source>
</evidence>
<organism evidence="1 2">
    <name type="scientific">Paenibacillus gansuensis</name>
    <dbReference type="NCBI Taxonomy" id="306542"/>
    <lineage>
        <taxon>Bacteria</taxon>
        <taxon>Bacillati</taxon>
        <taxon>Bacillota</taxon>
        <taxon>Bacilli</taxon>
        <taxon>Bacillales</taxon>
        <taxon>Paenibacillaceae</taxon>
        <taxon>Paenibacillus</taxon>
    </lineage>
</organism>
<gene>
    <name evidence="1" type="ORF">ACFSUF_07270</name>
</gene>
<proteinExistence type="predicted"/>